<gene>
    <name evidence="1" type="ORF">N8T08_008481</name>
</gene>
<proteinExistence type="predicted"/>
<comment type="caution">
    <text evidence="1">The sequence shown here is derived from an EMBL/GenBank/DDBJ whole genome shotgun (WGS) entry which is preliminary data.</text>
</comment>
<keyword evidence="2" id="KW-1185">Reference proteome</keyword>
<reference evidence="1 2" key="1">
    <citation type="journal article" date="2023" name="ACS Omega">
        <title>Identification of the Neoaspergillic Acid Biosynthesis Gene Cluster by Establishing an In Vitro CRISPR-Ribonucleoprotein Genetic System in Aspergillus melleus.</title>
        <authorList>
            <person name="Yuan B."/>
            <person name="Grau M.F."/>
            <person name="Murata R.M."/>
            <person name="Torok T."/>
            <person name="Venkateswaran K."/>
            <person name="Stajich J.E."/>
            <person name="Wang C.C.C."/>
        </authorList>
    </citation>
    <scope>NUCLEOTIDE SEQUENCE [LARGE SCALE GENOMIC DNA]</scope>
    <source>
        <strain evidence="1 2">IMV 1140</strain>
    </source>
</reference>
<evidence type="ECO:0000313" key="2">
    <source>
        <dbReference type="Proteomes" id="UP001177260"/>
    </source>
</evidence>
<dbReference type="Proteomes" id="UP001177260">
    <property type="component" value="Unassembled WGS sequence"/>
</dbReference>
<sequence length="258" mass="29732">MRLLWLLLAWLAFGDAFERSKCGPQIEDESSSRSKRSVGYLRIERNITRTAATTTALAKRMKQPAGTSLPSLYDFYEKELPYISNTIVTRDKTKKDPTWLSAALMLEYDRTRRREFSTGIEGLKGCTALYIISRKAKGGKLHVPLVADKIEDDNIKAYLIRPSKVFRQFKNPEASDYTKQWNQIKATVGELVPTLADPGRWKDIEYYPAKDNKELDEYGSVRGKSLFKFDKAEEAEGGHTQKRAMLWFEDKFVHEDTW</sequence>
<organism evidence="1 2">
    <name type="scientific">Aspergillus melleus</name>
    <dbReference type="NCBI Taxonomy" id="138277"/>
    <lineage>
        <taxon>Eukaryota</taxon>
        <taxon>Fungi</taxon>
        <taxon>Dikarya</taxon>
        <taxon>Ascomycota</taxon>
        <taxon>Pezizomycotina</taxon>
        <taxon>Eurotiomycetes</taxon>
        <taxon>Eurotiomycetidae</taxon>
        <taxon>Eurotiales</taxon>
        <taxon>Aspergillaceae</taxon>
        <taxon>Aspergillus</taxon>
        <taxon>Aspergillus subgen. Circumdati</taxon>
    </lineage>
</organism>
<protein>
    <submittedName>
        <fullName evidence="1">Uncharacterized protein</fullName>
    </submittedName>
</protein>
<evidence type="ECO:0000313" key="1">
    <source>
        <dbReference type="EMBL" id="KAK1141816.1"/>
    </source>
</evidence>
<name>A0ACC3AVG7_9EURO</name>
<accession>A0ACC3AVG7</accession>
<dbReference type="EMBL" id="JAOPJF010000059">
    <property type="protein sequence ID" value="KAK1141816.1"/>
    <property type="molecule type" value="Genomic_DNA"/>
</dbReference>